<proteinExistence type="predicted"/>
<evidence type="ECO:0000313" key="1">
    <source>
        <dbReference type="EMBL" id="THG98678.1"/>
    </source>
</evidence>
<protein>
    <submittedName>
        <fullName evidence="1">Uncharacterized protein</fullName>
    </submittedName>
</protein>
<dbReference type="Proteomes" id="UP000308199">
    <property type="component" value="Unassembled WGS sequence"/>
</dbReference>
<accession>A0A4S4KJT9</accession>
<dbReference type="AlphaFoldDB" id="A0A4S4KJT9"/>
<reference evidence="1 2" key="1">
    <citation type="submission" date="2019-02" db="EMBL/GenBank/DDBJ databases">
        <title>Genome sequencing of the rare red list fungi Phellinidium pouzarii.</title>
        <authorList>
            <person name="Buettner E."/>
            <person name="Kellner H."/>
        </authorList>
    </citation>
    <scope>NUCLEOTIDE SEQUENCE [LARGE SCALE GENOMIC DNA]</scope>
    <source>
        <strain evidence="1 2">DSM 108285</strain>
    </source>
</reference>
<keyword evidence="2" id="KW-1185">Reference proteome</keyword>
<name>A0A4S4KJT9_9AGAM</name>
<organism evidence="1 2">
    <name type="scientific">Phellinidium pouzarii</name>
    <dbReference type="NCBI Taxonomy" id="167371"/>
    <lineage>
        <taxon>Eukaryota</taxon>
        <taxon>Fungi</taxon>
        <taxon>Dikarya</taxon>
        <taxon>Basidiomycota</taxon>
        <taxon>Agaricomycotina</taxon>
        <taxon>Agaricomycetes</taxon>
        <taxon>Hymenochaetales</taxon>
        <taxon>Hymenochaetaceae</taxon>
        <taxon>Phellinidium</taxon>
    </lineage>
</organism>
<dbReference type="EMBL" id="SGPK01000725">
    <property type="protein sequence ID" value="THG98678.1"/>
    <property type="molecule type" value="Genomic_DNA"/>
</dbReference>
<gene>
    <name evidence="1" type="ORF">EW145_g7387</name>
</gene>
<comment type="caution">
    <text evidence="1">The sequence shown here is derived from an EMBL/GenBank/DDBJ whole genome shotgun (WGS) entry which is preliminary data.</text>
</comment>
<evidence type="ECO:0000313" key="2">
    <source>
        <dbReference type="Proteomes" id="UP000308199"/>
    </source>
</evidence>
<sequence length="701" mass="74484">MRAGRPDGRGTAVRVWPPGTLSISALVVGWSALVSVDDAFSTVEGTSENSKLDCVRNENCDSKVGVAVVIVIDFCPGRVVVVEAPVNEVEPLPVGNVIVPLVTDDTTVDNPVFPLDSVDEIDPVDITFVGLLEGVTTVDGKLVTEHRGSFTAQDEGDVLLPPAEKLLVVSIGAELIVEVALGEQNKPEHMEEVEPDVSTLDVGAAVVAVGRMPHKKPEHEDELGIDGELPSDVAVVDSMQNRPEHVVGAELCNGLVSDVIVVDGSEIHKRPEHVDELELNDEPPSDVAIGDPMHSKPEQVVKAEVSDGLTSDAVVVDGSEIHSSPEHVDELELDDELPFDVAVVDPMHSRPEHVVETEDCDGLVSDVAVGSPMHNRPEHVEVEVCDGLASDVFVEVKMQKRPVHVVGDALSVTDALKELLSTFENVMDALTELSVGEAEETSDGLIESALLEWTESVRETAVVAESNDPLVLALVRLGEIHTDIPAKPIDTIPLHPSVVEVSLGAEVTLGPELKRDAELDGALVDSWPELETLELAPDEIDWTVEAVELVAEANTTVDEVGAVVVAEVEDSSLRLAVVEGVQIASMPMPTTSNPTRHEDVGISVADGASEVALEVTVDESAGIVALLSDEGVDKLVDEGVVLEGIEDDKRDVEGEGKDEEVEDGDFALDLKELGSTDGVSKDDSLKDGVMLLGNTRLTGLF</sequence>